<dbReference type="Proteomes" id="UP001356427">
    <property type="component" value="Unassembled WGS sequence"/>
</dbReference>
<accession>A0AAN8QYB8</accession>
<proteinExistence type="predicted"/>
<evidence type="ECO:0000313" key="1">
    <source>
        <dbReference type="EMBL" id="KAK6316626.1"/>
    </source>
</evidence>
<organism evidence="1 2">
    <name type="scientific">Coregonus suidteri</name>
    <dbReference type="NCBI Taxonomy" id="861788"/>
    <lineage>
        <taxon>Eukaryota</taxon>
        <taxon>Metazoa</taxon>
        <taxon>Chordata</taxon>
        <taxon>Craniata</taxon>
        <taxon>Vertebrata</taxon>
        <taxon>Euteleostomi</taxon>
        <taxon>Actinopterygii</taxon>
        <taxon>Neopterygii</taxon>
        <taxon>Teleostei</taxon>
        <taxon>Protacanthopterygii</taxon>
        <taxon>Salmoniformes</taxon>
        <taxon>Salmonidae</taxon>
        <taxon>Coregoninae</taxon>
        <taxon>Coregonus</taxon>
    </lineage>
</organism>
<reference evidence="1 2" key="1">
    <citation type="submission" date="2021-04" db="EMBL/GenBank/DDBJ databases">
        <authorList>
            <person name="De Guttry C."/>
            <person name="Zahm M."/>
            <person name="Klopp C."/>
            <person name="Cabau C."/>
            <person name="Louis A."/>
            <person name="Berthelot C."/>
            <person name="Parey E."/>
            <person name="Roest Crollius H."/>
            <person name="Montfort J."/>
            <person name="Robinson-Rechavi M."/>
            <person name="Bucao C."/>
            <person name="Bouchez O."/>
            <person name="Gislard M."/>
            <person name="Lluch J."/>
            <person name="Milhes M."/>
            <person name="Lampietro C."/>
            <person name="Lopez Roques C."/>
            <person name="Donnadieu C."/>
            <person name="Braasch I."/>
            <person name="Desvignes T."/>
            <person name="Postlethwait J."/>
            <person name="Bobe J."/>
            <person name="Wedekind C."/>
            <person name="Guiguen Y."/>
        </authorList>
    </citation>
    <scope>NUCLEOTIDE SEQUENCE [LARGE SCALE GENOMIC DNA]</scope>
    <source>
        <strain evidence="1">Cs_M1</strain>
        <tissue evidence="1">Blood</tissue>
    </source>
</reference>
<gene>
    <name evidence="1" type="ORF">J4Q44_G00120260</name>
</gene>
<dbReference type="EMBL" id="JAGTTL010000010">
    <property type="protein sequence ID" value="KAK6316626.1"/>
    <property type="molecule type" value="Genomic_DNA"/>
</dbReference>
<name>A0AAN8QYB8_9TELE</name>
<comment type="caution">
    <text evidence="1">The sequence shown here is derived from an EMBL/GenBank/DDBJ whole genome shotgun (WGS) entry which is preliminary data.</text>
</comment>
<dbReference type="AlphaFoldDB" id="A0AAN8QYB8"/>
<keyword evidence="2" id="KW-1185">Reference proteome</keyword>
<protein>
    <submittedName>
        <fullName evidence="1">Uncharacterized protein</fullName>
    </submittedName>
</protein>
<sequence>MRCRAVKHRFPFIFNGRKGVKRGVGGGPLGGANVAWETVKKFSVSQLYTNHQRRPLGDNQSYRVVPMTILTLCDPTLETQQRWLTNILGWKQMDS</sequence>
<evidence type="ECO:0000313" key="2">
    <source>
        <dbReference type="Proteomes" id="UP001356427"/>
    </source>
</evidence>